<name>C8X0E4_DESRD</name>
<reference evidence="2 3" key="2">
    <citation type="journal article" date="2010" name="Stand. Genomic Sci.">
        <title>Complete genome sequence of Desulfohalobium retbaense type strain (HR(100)).</title>
        <authorList>
            <person name="Spring S."/>
            <person name="Nolan M."/>
            <person name="Lapidus A."/>
            <person name="Glavina Del Rio T."/>
            <person name="Copeland A."/>
            <person name="Tice H."/>
            <person name="Cheng J.F."/>
            <person name="Lucas S."/>
            <person name="Land M."/>
            <person name="Chen F."/>
            <person name="Bruce D."/>
            <person name="Goodwin L."/>
            <person name="Pitluck S."/>
            <person name="Ivanova N."/>
            <person name="Mavromatis K."/>
            <person name="Mikhailova N."/>
            <person name="Pati A."/>
            <person name="Chen A."/>
            <person name="Palaniappan K."/>
            <person name="Hauser L."/>
            <person name="Chang Y.J."/>
            <person name="Jeffries C.D."/>
            <person name="Munk C."/>
            <person name="Kiss H."/>
            <person name="Chain P."/>
            <person name="Han C."/>
            <person name="Brettin T."/>
            <person name="Detter J.C."/>
            <person name="Schuler E."/>
            <person name="Goker M."/>
            <person name="Rohde M."/>
            <person name="Bristow J."/>
            <person name="Eisen J.A."/>
            <person name="Markowitz V."/>
            <person name="Hugenholtz P."/>
            <person name="Kyrpides N.C."/>
            <person name="Klenk H.P."/>
        </authorList>
    </citation>
    <scope>NUCLEOTIDE SEQUENCE [LARGE SCALE GENOMIC DNA]</scope>
    <source>
        <strain evidence="2 3">DSM 5692</strain>
    </source>
</reference>
<evidence type="ECO:0000313" key="3">
    <source>
        <dbReference type="Proteomes" id="UP000001052"/>
    </source>
</evidence>
<dbReference type="Proteomes" id="UP000001052">
    <property type="component" value="Chromosome"/>
</dbReference>
<evidence type="ECO:0000256" key="1">
    <source>
        <dbReference type="SAM" id="Phobius"/>
    </source>
</evidence>
<dbReference type="HOGENOM" id="CLU_220918_0_0_7"/>
<dbReference type="AlphaFoldDB" id="C8X0E4"/>
<proteinExistence type="predicted"/>
<keyword evidence="3" id="KW-1185">Reference proteome</keyword>
<dbReference type="EMBL" id="CP001734">
    <property type="protein sequence ID" value="ACV67769.1"/>
    <property type="molecule type" value="Genomic_DNA"/>
</dbReference>
<gene>
    <name evidence="2" type="ordered locus">Dret_0472</name>
</gene>
<evidence type="ECO:0000313" key="2">
    <source>
        <dbReference type="EMBL" id="ACV67769.1"/>
    </source>
</evidence>
<organism evidence="2 3">
    <name type="scientific">Desulfohalobium retbaense (strain ATCC 49708 / DSM 5692 / JCM 16813 / HR100)</name>
    <dbReference type="NCBI Taxonomy" id="485915"/>
    <lineage>
        <taxon>Bacteria</taxon>
        <taxon>Pseudomonadati</taxon>
        <taxon>Thermodesulfobacteriota</taxon>
        <taxon>Desulfovibrionia</taxon>
        <taxon>Desulfovibrionales</taxon>
        <taxon>Desulfohalobiaceae</taxon>
        <taxon>Desulfohalobium</taxon>
    </lineage>
</organism>
<dbReference type="KEGG" id="drt:Dret_0472"/>
<reference evidence="3" key="1">
    <citation type="submission" date="2009-09" db="EMBL/GenBank/DDBJ databases">
        <title>The complete chromosome of Desulfohalobium retbaense DSM 5692.</title>
        <authorList>
            <consortium name="US DOE Joint Genome Institute (JGI-PGF)"/>
            <person name="Lucas S."/>
            <person name="Copeland A."/>
            <person name="Lapidus A."/>
            <person name="Glavina del Rio T."/>
            <person name="Dalin E."/>
            <person name="Tice H."/>
            <person name="Bruce D."/>
            <person name="Goodwin L."/>
            <person name="Pitluck S."/>
            <person name="Kyrpides N."/>
            <person name="Mavromatis K."/>
            <person name="Ivanova N."/>
            <person name="Mikhailova N."/>
            <person name="Munk A.C."/>
            <person name="Brettin T."/>
            <person name="Detter J.C."/>
            <person name="Han C."/>
            <person name="Tapia R."/>
            <person name="Larimer F."/>
            <person name="Land M."/>
            <person name="Hauser L."/>
            <person name="Markowitz V."/>
            <person name="Cheng J.-F."/>
            <person name="Hugenholtz P."/>
            <person name="Woyke T."/>
            <person name="Wu D."/>
            <person name="Spring S."/>
            <person name="Klenk H.-P."/>
            <person name="Eisen J.A."/>
        </authorList>
    </citation>
    <scope>NUCLEOTIDE SEQUENCE [LARGE SCALE GENOMIC DNA]</scope>
    <source>
        <strain evidence="3">DSM 5692</strain>
    </source>
</reference>
<feature type="transmembrane region" description="Helical" evidence="1">
    <location>
        <begin position="6"/>
        <end position="23"/>
    </location>
</feature>
<sequence>MFEGLMVVLGLGLIGIFLFYLNYEHGPKADHDS</sequence>
<keyword evidence="1" id="KW-0472">Membrane</keyword>
<accession>C8X0E4</accession>
<protein>
    <submittedName>
        <fullName evidence="2">Uncharacterized protein</fullName>
    </submittedName>
</protein>
<keyword evidence="1" id="KW-0812">Transmembrane</keyword>
<keyword evidence="1" id="KW-1133">Transmembrane helix</keyword>